<protein>
    <submittedName>
        <fullName evidence="2">Copper amine oxidase</fullName>
    </submittedName>
</protein>
<gene>
    <name evidence="2" type="ORF">CACET_c31640</name>
</gene>
<evidence type="ECO:0000259" key="1">
    <source>
        <dbReference type="Pfam" id="PF07833"/>
    </source>
</evidence>
<name>A0A0D8I7P7_9CLOT</name>
<keyword evidence="3" id="KW-1185">Reference proteome</keyword>
<dbReference type="Proteomes" id="UP000035704">
    <property type="component" value="Chromosome"/>
</dbReference>
<feature type="domain" description="Copper amine oxidase-like N-terminal" evidence="1">
    <location>
        <begin position="37"/>
        <end position="92"/>
    </location>
</feature>
<organism evidence="2 3">
    <name type="scientific">Clostridium aceticum</name>
    <dbReference type="NCBI Taxonomy" id="84022"/>
    <lineage>
        <taxon>Bacteria</taxon>
        <taxon>Bacillati</taxon>
        <taxon>Bacillota</taxon>
        <taxon>Clostridia</taxon>
        <taxon>Eubacteriales</taxon>
        <taxon>Clostridiaceae</taxon>
        <taxon>Clostridium</taxon>
    </lineage>
</organism>
<proteinExistence type="predicted"/>
<accession>A0A0D8I7P7</accession>
<dbReference type="Pfam" id="PF07833">
    <property type="entry name" value="Cu_amine_oxidN1"/>
    <property type="match status" value="1"/>
</dbReference>
<evidence type="ECO:0000313" key="2">
    <source>
        <dbReference type="EMBL" id="AKL96608.1"/>
    </source>
</evidence>
<dbReference type="AlphaFoldDB" id="A0A0D8I7P7"/>
<evidence type="ECO:0000313" key="3">
    <source>
        <dbReference type="Proteomes" id="UP000035704"/>
    </source>
</evidence>
<dbReference type="SUPFAM" id="SSF55383">
    <property type="entry name" value="Copper amine oxidase, domain N"/>
    <property type="match status" value="1"/>
</dbReference>
<dbReference type="EMBL" id="CP009687">
    <property type="protein sequence ID" value="AKL96608.1"/>
    <property type="molecule type" value="Genomic_DNA"/>
</dbReference>
<dbReference type="KEGG" id="cace:CACET_c31640"/>
<dbReference type="PATRIC" id="fig|84022.5.peg.1354"/>
<dbReference type="InterPro" id="IPR036582">
    <property type="entry name" value="Mao_N_sf"/>
</dbReference>
<dbReference type="RefSeq" id="WP_044825859.1">
    <property type="nucleotide sequence ID" value="NZ_CP009687.1"/>
</dbReference>
<dbReference type="InterPro" id="IPR012854">
    <property type="entry name" value="Cu_amine_oxidase-like_N"/>
</dbReference>
<sequence>MKKFVAGLLTGLILATGITSFASSEVIAQFASFNFLVNGQQKTIEARPVTINGSSYLPVKDVANMLGYDVTYKADTRTIEFNNANQTISLPTQPSRIIDITPIATNQIEITEDPFENRTTLTGIIGEEIELYKSKIKVNSLKNLGELERNPEYHIIEINFDFFLPGEPTSNNRPIGKNRILNIGIDRMYKQRTRSVIYTPITNFSDINYKYGDWTNIILQLAIKDEDVHQINSITFRDTFNRNYLATIEI</sequence>
<dbReference type="STRING" id="84022.CACET_c31640"/>
<reference evidence="2 3" key="1">
    <citation type="submission" date="2014-10" db="EMBL/GenBank/DDBJ databases">
        <title>Genome sequence of Clostridium aceticum DSM 1496.</title>
        <authorList>
            <person name="Poehlein A."/>
            <person name="Schiel-Bengelsdorf B."/>
            <person name="Gottschalk G."/>
            <person name="Duerre P."/>
            <person name="Daniel R."/>
        </authorList>
    </citation>
    <scope>NUCLEOTIDE SEQUENCE [LARGE SCALE GENOMIC DNA]</scope>
    <source>
        <strain evidence="2 3">DSM 1496</strain>
    </source>
</reference>
<dbReference type="OrthoDB" id="2082094at2"/>